<evidence type="ECO:0008006" key="3">
    <source>
        <dbReference type="Google" id="ProtNLM"/>
    </source>
</evidence>
<proteinExistence type="predicted"/>
<dbReference type="SUPFAM" id="SSF51735">
    <property type="entry name" value="NAD(P)-binding Rossmann-fold domains"/>
    <property type="match status" value="1"/>
</dbReference>
<dbReference type="EMBL" id="LUGM01000002">
    <property type="protein sequence ID" value="KYH14045.1"/>
    <property type="molecule type" value="Genomic_DNA"/>
</dbReference>
<dbReference type="Proteomes" id="UP000075418">
    <property type="component" value="Unassembled WGS sequence"/>
</dbReference>
<protein>
    <recommendedName>
        <fullName evidence="3">Short-chain dehydrogenase</fullName>
    </recommendedName>
</protein>
<dbReference type="InterPro" id="IPR036291">
    <property type="entry name" value="NAD(P)-bd_dom_sf"/>
</dbReference>
<evidence type="ECO:0000313" key="2">
    <source>
        <dbReference type="Proteomes" id="UP000075418"/>
    </source>
</evidence>
<gene>
    <name evidence="1" type="ORF">A0131_04420</name>
</gene>
<sequence>MSIIVVGGSGMLTNTIRWVVDNFNEDIYLLSRNKDSYDSFLLEQSNVHFQHYDYLHPETFDFTINDVTLVISWVHSEGYANHLRFLKEHVSWSKNKHRYIHIVATQKYNDAELLSYLSASNIAISTVSLGYKEDTGGQKRWLYNSEIAHGTILAISSGNDVQVGIATGKN</sequence>
<evidence type="ECO:0000313" key="1">
    <source>
        <dbReference type="EMBL" id="KYH14045.1"/>
    </source>
</evidence>
<comment type="caution">
    <text evidence="1">The sequence shown here is derived from an EMBL/GenBank/DDBJ whole genome shotgun (WGS) entry which is preliminary data.</text>
</comment>
<reference evidence="1 2" key="1">
    <citation type="submission" date="2016-02" db="EMBL/GenBank/DDBJ databases">
        <title>Draft genome sequence of hydrocarbon degrading Staphylococcus saprophyticus Strain CNV2, isolated from crude-oil contaminated soil from Noonmati Oil Refinery, Guwahati, Assam, India.</title>
        <authorList>
            <person name="Mukherjee A."/>
            <person name="Chettri B."/>
            <person name="Langpoklakpam J."/>
            <person name="Singh A.K."/>
            <person name="Chattopadhyay D.J."/>
        </authorList>
    </citation>
    <scope>NUCLEOTIDE SEQUENCE [LARGE SCALE GENOMIC DNA]</scope>
    <source>
        <strain evidence="1 2">CNV2</strain>
    </source>
</reference>
<name>A0A151A497_9STAP</name>
<dbReference type="AlphaFoldDB" id="A0A151A497"/>
<organism evidence="1 2">
    <name type="scientific">Staphylococcus kloosii</name>
    <dbReference type="NCBI Taxonomy" id="29384"/>
    <lineage>
        <taxon>Bacteria</taxon>
        <taxon>Bacillati</taxon>
        <taxon>Bacillota</taxon>
        <taxon>Bacilli</taxon>
        <taxon>Bacillales</taxon>
        <taxon>Staphylococcaceae</taxon>
        <taxon>Staphylococcus</taxon>
    </lineage>
</organism>
<dbReference type="RefSeq" id="WP_061854268.1">
    <property type="nucleotide sequence ID" value="NZ_LUGM01000002.1"/>
</dbReference>
<accession>A0A151A497</accession>